<keyword evidence="2" id="KW-1185">Reference proteome</keyword>
<dbReference type="Proteomes" id="UP000694560">
    <property type="component" value="Unplaced"/>
</dbReference>
<accession>A0A8C5X660</accession>
<proteinExistence type="predicted"/>
<protein>
    <submittedName>
        <fullName evidence="1">Uncharacterized protein</fullName>
    </submittedName>
</protein>
<evidence type="ECO:0000313" key="1">
    <source>
        <dbReference type="Ensembl" id="ENSMCSP00000013435.1"/>
    </source>
</evidence>
<dbReference type="Ensembl" id="ENSMCST00000013787.1">
    <property type="protein sequence ID" value="ENSMCSP00000013435.1"/>
    <property type="gene ID" value="ENSMCSG00000009527.1"/>
</dbReference>
<dbReference type="AlphaFoldDB" id="A0A8C5X660"/>
<reference evidence="1" key="1">
    <citation type="submission" date="2025-08" db="UniProtKB">
        <authorList>
            <consortium name="Ensembl"/>
        </authorList>
    </citation>
    <scope>IDENTIFICATION</scope>
</reference>
<evidence type="ECO:0000313" key="2">
    <source>
        <dbReference type="Proteomes" id="UP000694560"/>
    </source>
</evidence>
<organism evidence="1 2">
    <name type="scientific">Malurus cyaneus samueli</name>
    <dbReference type="NCBI Taxonomy" id="2593467"/>
    <lineage>
        <taxon>Eukaryota</taxon>
        <taxon>Metazoa</taxon>
        <taxon>Chordata</taxon>
        <taxon>Craniata</taxon>
        <taxon>Vertebrata</taxon>
        <taxon>Euteleostomi</taxon>
        <taxon>Archelosauria</taxon>
        <taxon>Archosauria</taxon>
        <taxon>Dinosauria</taxon>
        <taxon>Saurischia</taxon>
        <taxon>Theropoda</taxon>
        <taxon>Coelurosauria</taxon>
        <taxon>Aves</taxon>
        <taxon>Neognathae</taxon>
        <taxon>Neoaves</taxon>
        <taxon>Telluraves</taxon>
        <taxon>Australaves</taxon>
        <taxon>Passeriformes</taxon>
        <taxon>Meliphagoidea</taxon>
        <taxon>Maluridae</taxon>
        <taxon>Malurus</taxon>
    </lineage>
</organism>
<name>A0A8C5X660_9PASS</name>
<reference evidence="1" key="2">
    <citation type="submission" date="2025-09" db="UniProtKB">
        <authorList>
            <consortium name="Ensembl"/>
        </authorList>
    </citation>
    <scope>IDENTIFICATION</scope>
</reference>
<sequence>MSTSLPASLYFSLCKHIPSFPAGSNTDGCLIATEPLRGLSTLERNCGVNTLSCWKGKHNSASRIVCHPFYYFRKCCLILKSGMLWGLSCCLSPTLSVPPANAKTHPVSAVEHLLAQLKQNIYSRLQT</sequence>